<dbReference type="Pfam" id="PF01088">
    <property type="entry name" value="Peptidase_C12"/>
    <property type="match status" value="1"/>
</dbReference>
<dbReference type="EC" id="3.4.19.12" evidence="7"/>
<comment type="similarity">
    <text evidence="6 7">Belongs to the peptidase C12 family.</text>
</comment>
<dbReference type="PRINTS" id="PR00707">
    <property type="entry name" value="UBCTHYDRLASE"/>
</dbReference>
<feature type="active site" description="Nucleophile" evidence="6">
    <location>
        <position position="177"/>
    </location>
</feature>
<protein>
    <recommendedName>
        <fullName evidence="7">Ubiquitin carboxyl-terminal hydrolase</fullName>
        <ecNumber evidence="7">3.4.19.12</ecNumber>
    </recommendedName>
</protein>
<feature type="region of interest" description="Disordered" evidence="8">
    <location>
        <begin position="15"/>
        <end position="89"/>
    </location>
</feature>
<keyword evidence="3 6" id="KW-0833">Ubl conjugation pathway</keyword>
<gene>
    <name evidence="10" type="primary">UCH2</name>
    <name evidence="10" type="ORF">LSUE1_G001984</name>
</gene>
<evidence type="ECO:0000256" key="8">
    <source>
        <dbReference type="SAM" id="MobiDB-lite"/>
    </source>
</evidence>
<dbReference type="GO" id="GO:0005737">
    <property type="term" value="C:cytoplasm"/>
    <property type="evidence" value="ECO:0007669"/>
    <property type="project" value="TreeGrafter"/>
</dbReference>
<dbReference type="Proteomes" id="UP000469558">
    <property type="component" value="Unassembled WGS sequence"/>
</dbReference>
<keyword evidence="5 6" id="KW-0788">Thiol protease</keyword>
<dbReference type="InterPro" id="IPR001578">
    <property type="entry name" value="Peptidase_C12_UCH"/>
</dbReference>
<comment type="catalytic activity">
    <reaction evidence="1 6 7">
        <text>Thiol-dependent hydrolysis of ester, thioester, amide, peptide and isopeptide bonds formed by the C-terminal Gly of ubiquitin (a 76-residue protein attached to proteins as an intracellular targeting signal).</text>
        <dbReference type="EC" id="3.4.19.12"/>
    </reaction>
</comment>
<keyword evidence="4 6" id="KW-0378">Hydrolase</keyword>
<dbReference type="PANTHER" id="PTHR10589">
    <property type="entry name" value="UBIQUITIN CARBOXYL-TERMINAL HYDROLASE"/>
    <property type="match status" value="1"/>
</dbReference>
<evidence type="ECO:0000256" key="5">
    <source>
        <dbReference type="ARBA" id="ARBA00022807"/>
    </source>
</evidence>
<keyword evidence="11" id="KW-1185">Reference proteome</keyword>
<evidence type="ECO:0000256" key="2">
    <source>
        <dbReference type="ARBA" id="ARBA00022670"/>
    </source>
</evidence>
<dbReference type="InterPro" id="IPR038765">
    <property type="entry name" value="Papain-like_cys_pep_sf"/>
</dbReference>
<dbReference type="GO" id="GO:0016579">
    <property type="term" value="P:protein deubiquitination"/>
    <property type="evidence" value="ECO:0007669"/>
    <property type="project" value="TreeGrafter"/>
</dbReference>
<dbReference type="InterPro" id="IPR036959">
    <property type="entry name" value="Peptidase_C12_UCH_sf"/>
</dbReference>
<feature type="compositionally biased region" description="Basic and acidic residues" evidence="8">
    <location>
        <begin position="80"/>
        <end position="89"/>
    </location>
</feature>
<reference evidence="10 11" key="1">
    <citation type="submission" date="2018-05" db="EMBL/GenBank/DDBJ databases">
        <title>Genome sequencing and assembly of the regulated plant pathogen Lachnellula willkommii and related sister species for the development of diagnostic species identification markers.</title>
        <authorList>
            <person name="Giroux E."/>
            <person name="Bilodeau G."/>
        </authorList>
    </citation>
    <scope>NUCLEOTIDE SEQUENCE [LARGE SCALE GENOMIC DNA]</scope>
    <source>
        <strain evidence="10 11">CBS 268.59</strain>
    </source>
</reference>
<evidence type="ECO:0000313" key="10">
    <source>
        <dbReference type="EMBL" id="TVY80856.1"/>
    </source>
</evidence>
<evidence type="ECO:0000256" key="1">
    <source>
        <dbReference type="ARBA" id="ARBA00000707"/>
    </source>
</evidence>
<dbReference type="FunFam" id="3.40.532.10:FF:000010">
    <property type="entry name" value="Ubiquitin carboxyl-terminal hydrolase"/>
    <property type="match status" value="1"/>
</dbReference>
<sequence length="482" mass="54502">MAPDLEMVQMGEAWGGMAIEGDRRRSSRRQAVSGTLSEATEQSIPRKRSNSIEVESSPPRRALRKRRGTPNGAGADPIEESMKPLTDEERQNWKGWAELESDPALFNFILREYGVEDVKVQEAFGLDDEMLAFLHRPVYGLIFLFRYHDEKDDIDDENTPNCPKHVWFANQTTNNACATIALLNIVMNVPEINLGEALGSFKETTRGLKPAYRGQRLSDNESIRNVHNSFARRMDMLDSDLCLQNNFEKWERSKKNTKRKKTTSSKRKKKDEDENGFHFIAYVPVDGVVWRLDGLQRQPINLGETGDDWIQVAIQHIRERIVGEDGVQFSLLSLCKSPIKAIRQQVAENMNLIMSLEKCLDDTVPDWKAFTSGEGRPQLNDLCDCVGLTPESIDMAKPPVSALGRLERARIDPSSLLSLHKDLLQDQAGLRGRYMEEAASIEQENEQAAKRKHDHTPVIHNSLRTLADAGVLKEIVQNVRGA</sequence>
<feature type="site" description="Important for enzyme activity" evidence="6">
    <location>
        <position position="293"/>
    </location>
</feature>
<feature type="compositionally biased region" description="Polar residues" evidence="8">
    <location>
        <begin position="29"/>
        <end position="43"/>
    </location>
</feature>
<dbReference type="AlphaFoldDB" id="A0A8T9C638"/>
<evidence type="ECO:0000256" key="6">
    <source>
        <dbReference type="PROSITE-ProRule" id="PRU01393"/>
    </source>
</evidence>
<dbReference type="SUPFAM" id="SSF54001">
    <property type="entry name" value="Cysteine proteinases"/>
    <property type="match status" value="1"/>
</dbReference>
<evidence type="ECO:0000256" key="3">
    <source>
        <dbReference type="ARBA" id="ARBA00022786"/>
    </source>
</evidence>
<dbReference type="PANTHER" id="PTHR10589:SF29">
    <property type="entry name" value="UBIQUITIN CARBOXYL-TERMINAL HYDROLASE"/>
    <property type="match status" value="1"/>
</dbReference>
<evidence type="ECO:0000313" key="11">
    <source>
        <dbReference type="Proteomes" id="UP000469558"/>
    </source>
</evidence>
<proteinExistence type="inferred from homology"/>
<accession>A0A8T9C638</accession>
<name>A0A8T9C638_9HELO</name>
<dbReference type="EMBL" id="QGMK01000596">
    <property type="protein sequence ID" value="TVY80856.1"/>
    <property type="molecule type" value="Genomic_DNA"/>
</dbReference>
<dbReference type="PROSITE" id="PS52048">
    <property type="entry name" value="UCH_DOMAIN"/>
    <property type="match status" value="1"/>
</dbReference>
<comment type="caution">
    <text evidence="10">The sequence shown here is derived from an EMBL/GenBank/DDBJ whole genome shotgun (WGS) entry which is preliminary data.</text>
</comment>
<organism evidence="10 11">
    <name type="scientific">Lachnellula suecica</name>
    <dbReference type="NCBI Taxonomy" id="602035"/>
    <lineage>
        <taxon>Eukaryota</taxon>
        <taxon>Fungi</taxon>
        <taxon>Dikarya</taxon>
        <taxon>Ascomycota</taxon>
        <taxon>Pezizomycotina</taxon>
        <taxon>Leotiomycetes</taxon>
        <taxon>Helotiales</taxon>
        <taxon>Lachnaceae</taxon>
        <taxon>Lachnellula</taxon>
    </lineage>
</organism>
<evidence type="ECO:0000259" key="9">
    <source>
        <dbReference type="PROSITE" id="PS52048"/>
    </source>
</evidence>
<dbReference type="GO" id="GO:0004843">
    <property type="term" value="F:cysteine-type deubiquitinase activity"/>
    <property type="evidence" value="ECO:0007669"/>
    <property type="project" value="UniProtKB-UniRule"/>
</dbReference>
<feature type="active site" description="Proton donor" evidence="6">
    <location>
        <position position="278"/>
    </location>
</feature>
<dbReference type="Gene3D" id="3.40.532.10">
    <property type="entry name" value="Peptidase C12, ubiquitin carboxyl-terminal hydrolase"/>
    <property type="match status" value="1"/>
</dbReference>
<feature type="site" description="Transition state stabilizer" evidence="6">
    <location>
        <position position="171"/>
    </location>
</feature>
<evidence type="ECO:0000256" key="7">
    <source>
        <dbReference type="RuleBase" id="RU361215"/>
    </source>
</evidence>
<feature type="domain" description="UCH catalytic" evidence="9">
    <location>
        <begin position="95"/>
        <end position="336"/>
    </location>
</feature>
<dbReference type="OrthoDB" id="1924260at2759"/>
<dbReference type="PROSITE" id="PS52049">
    <property type="entry name" value="ULD"/>
    <property type="match status" value="1"/>
</dbReference>
<evidence type="ECO:0000256" key="4">
    <source>
        <dbReference type="ARBA" id="ARBA00022801"/>
    </source>
</evidence>
<keyword evidence="2 6" id="KW-0645">Protease</keyword>
<dbReference type="GO" id="GO:0006511">
    <property type="term" value="P:ubiquitin-dependent protein catabolic process"/>
    <property type="evidence" value="ECO:0007669"/>
    <property type="project" value="UniProtKB-UniRule"/>
</dbReference>